<reference evidence="1" key="1">
    <citation type="journal article" date="2018" name="Genome Biol.">
        <title>SKESA: strategic k-mer extension for scrupulous assemblies.</title>
        <authorList>
            <person name="Souvorov A."/>
            <person name="Agarwala R."/>
            <person name="Lipman D.J."/>
        </authorList>
    </citation>
    <scope>NUCLEOTIDE SEQUENCE</scope>
    <source>
        <strain evidence="1">166-88</strain>
    </source>
</reference>
<organism evidence="1">
    <name type="scientific">Salmonella enterica subsp. houtenae serovar 44:z36[z38]:-</name>
    <dbReference type="NCBI Taxonomy" id="1967609"/>
    <lineage>
        <taxon>Bacteria</taxon>
        <taxon>Pseudomonadati</taxon>
        <taxon>Pseudomonadota</taxon>
        <taxon>Gammaproteobacteria</taxon>
        <taxon>Enterobacterales</taxon>
        <taxon>Enterobacteriaceae</taxon>
        <taxon>Salmonella</taxon>
    </lineage>
</organism>
<dbReference type="PANTHER" id="PTHR38785">
    <property type="entry name" value="HOMOLOG OF VIRK"/>
    <property type="match status" value="1"/>
</dbReference>
<comment type="caution">
    <text evidence="1">The sequence shown here is derived from an EMBL/GenBank/DDBJ whole genome shotgun (WGS) entry which is preliminary data.</text>
</comment>
<gene>
    <name evidence="1" type="ORF">GND75_002971</name>
</gene>
<evidence type="ECO:0000313" key="1">
    <source>
        <dbReference type="EMBL" id="HAE7581352.1"/>
    </source>
</evidence>
<accession>A0A736M6G9</accession>
<reference evidence="1" key="2">
    <citation type="submission" date="2018-07" db="EMBL/GenBank/DDBJ databases">
        <authorList>
            <consortium name="NCBI Pathogen Detection Project"/>
        </authorList>
    </citation>
    <scope>NUCLEOTIDE SEQUENCE</scope>
    <source>
        <strain evidence="1">166-88</strain>
    </source>
</reference>
<dbReference type="EMBL" id="DAASYS010000012">
    <property type="protein sequence ID" value="HAE7581352.1"/>
    <property type="molecule type" value="Genomic_DNA"/>
</dbReference>
<dbReference type="GO" id="GO:0006974">
    <property type="term" value="P:DNA damage response"/>
    <property type="evidence" value="ECO:0007669"/>
    <property type="project" value="TreeGrafter"/>
</dbReference>
<dbReference type="Pfam" id="PF04393">
    <property type="entry name" value="DUF535"/>
    <property type="match status" value="1"/>
</dbReference>
<proteinExistence type="predicted"/>
<protein>
    <submittedName>
        <fullName evidence="1">DUF535 domain-containing protein</fullName>
    </submittedName>
</protein>
<name>A0A736M6G9_SALHO</name>
<sequence>MTGYTIMSIIKRIIFKKCLEHERWDERKFRFKFYLRCLINPVITISYFKGLCSIDEIDRLLNTRPLLPAKIQRPYLYKGLPIKKRAKAILDHYYFVQNLLDPIHKKIFLSPERTILVNFKGKDGSNIEISCCPCGYDREGETTLTYSFNGNDLVRLSFSFIRCKENYIAFIGGLQGPHKGGGGEIIRQATRSCYGLFPKRILYETFVAFIRTCSIKEVYAVSENSHVYRQLRYLYRKRNKLLASYSEFWESIGGVKLGQLYQLPVEISRKKIDCVVSKKRSEYRNRYRILNYIEDIIKNIK</sequence>
<dbReference type="PANTHER" id="PTHR38785:SF1">
    <property type="entry name" value="HOMOLOG OF VIRK"/>
    <property type="match status" value="1"/>
</dbReference>
<dbReference type="AlphaFoldDB" id="A0A736M6G9"/>
<dbReference type="InterPro" id="IPR007488">
    <property type="entry name" value="DUF535"/>
</dbReference>